<organism evidence="2 3">
    <name type="scientific">Marilutibacter penaei</name>
    <dbReference type="NCBI Taxonomy" id="2759900"/>
    <lineage>
        <taxon>Bacteria</taxon>
        <taxon>Pseudomonadati</taxon>
        <taxon>Pseudomonadota</taxon>
        <taxon>Gammaproteobacteria</taxon>
        <taxon>Lysobacterales</taxon>
        <taxon>Lysobacteraceae</taxon>
        <taxon>Marilutibacter</taxon>
    </lineage>
</organism>
<evidence type="ECO:0000313" key="3">
    <source>
        <dbReference type="Proteomes" id="UP000552587"/>
    </source>
</evidence>
<reference evidence="2 3" key="1">
    <citation type="submission" date="2020-07" db="EMBL/GenBank/DDBJ databases">
        <authorList>
            <person name="Xu S."/>
            <person name="Li A."/>
        </authorList>
    </citation>
    <scope>NUCLEOTIDE SEQUENCE [LARGE SCALE GENOMIC DNA]</scope>
    <source>
        <strain evidence="2 3">SG-8</strain>
    </source>
</reference>
<protein>
    <submittedName>
        <fullName evidence="2">Uncharacterized protein</fullName>
    </submittedName>
</protein>
<feature type="chain" id="PRO_5031088376" evidence="1">
    <location>
        <begin position="29"/>
        <end position="414"/>
    </location>
</feature>
<dbReference type="Proteomes" id="UP000552587">
    <property type="component" value="Unassembled WGS sequence"/>
</dbReference>
<dbReference type="EMBL" id="JACHTE010000003">
    <property type="protein sequence ID" value="MBB1087831.1"/>
    <property type="molecule type" value="Genomic_DNA"/>
</dbReference>
<sequence length="414" mass="45139">MSNPVRAARAAVCALILAAVAALVPLHAQEAAASREEWGVYADLVGHRFGTSSSTSAAYRIEWAVPGEEIREVQLTGDREGTVTLIRRAGPGRLSASVRKPLGVVQVWDGAIQPDGSIHFVRDALIKMPYGIAMGPQGEFLTQSLREVDGRWTVNERYVNRYARQGAPARDTQAVASVELETRMAEPAPAVSKAEVLKQARSEAAGAAKLAPPTPIPAATAAAAPPAPAPTPVPVPVPAPAPVAAAIPPASALPVVAEPAALLAGSDQWLDSWRFVQGDKAVEFRLRRLRAEGTTSWFRIQYRVNYSDPIYTPLSNGYHLYRATARDVRYRVDFPPSFTGVDRIYELPIEIGLFADGEHVEWDEATRTLVYHDRVYEARGSSSCVDDNSAESRCDGYYRWRDHVIAPEYRFVAE</sequence>
<keyword evidence="1" id="KW-0732">Signal</keyword>
<gene>
    <name evidence="2" type="ORF">H4F99_04930</name>
</gene>
<proteinExistence type="predicted"/>
<dbReference type="RefSeq" id="WP_182668618.1">
    <property type="nucleotide sequence ID" value="NZ_JACHTE010000003.1"/>
</dbReference>
<feature type="signal peptide" evidence="1">
    <location>
        <begin position="1"/>
        <end position="28"/>
    </location>
</feature>
<keyword evidence="3" id="KW-1185">Reference proteome</keyword>
<name>A0A7W3U2N1_9GAMM</name>
<dbReference type="AlphaFoldDB" id="A0A7W3U2N1"/>
<accession>A0A7W3U2N1</accession>
<evidence type="ECO:0000313" key="2">
    <source>
        <dbReference type="EMBL" id="MBB1087831.1"/>
    </source>
</evidence>
<evidence type="ECO:0000256" key="1">
    <source>
        <dbReference type="SAM" id="SignalP"/>
    </source>
</evidence>
<comment type="caution">
    <text evidence="2">The sequence shown here is derived from an EMBL/GenBank/DDBJ whole genome shotgun (WGS) entry which is preliminary data.</text>
</comment>